<comment type="caution">
    <text evidence="4">The sequence shown here is derived from an EMBL/GenBank/DDBJ whole genome shotgun (WGS) entry which is preliminary data.</text>
</comment>
<evidence type="ECO:0000256" key="2">
    <source>
        <dbReference type="SAM" id="Coils"/>
    </source>
</evidence>
<evidence type="ECO:0000313" key="5">
    <source>
        <dbReference type="Proteomes" id="UP001224775"/>
    </source>
</evidence>
<keyword evidence="5" id="KW-1185">Reference proteome</keyword>
<dbReference type="Gene3D" id="3.30.1370.110">
    <property type="match status" value="1"/>
</dbReference>
<organism evidence="4 5">
    <name type="scientific">Skeletonema marinoi</name>
    <dbReference type="NCBI Taxonomy" id="267567"/>
    <lineage>
        <taxon>Eukaryota</taxon>
        <taxon>Sar</taxon>
        <taxon>Stramenopiles</taxon>
        <taxon>Ochrophyta</taxon>
        <taxon>Bacillariophyta</taxon>
        <taxon>Coscinodiscophyceae</taxon>
        <taxon>Thalassiosirophycidae</taxon>
        <taxon>Thalassiosirales</taxon>
        <taxon>Skeletonemataceae</taxon>
        <taxon>Skeletonema</taxon>
        <taxon>Skeletonema marinoi-dohrnii complex</taxon>
    </lineage>
</organism>
<feature type="compositionally biased region" description="Basic and acidic residues" evidence="3">
    <location>
        <begin position="133"/>
        <end position="145"/>
    </location>
</feature>
<dbReference type="InterPro" id="IPR011990">
    <property type="entry name" value="TPR-like_helical_dom_sf"/>
</dbReference>
<name>A0AAD8XYW1_9STRA</name>
<feature type="compositionally biased region" description="Basic residues" evidence="3">
    <location>
        <begin position="7"/>
        <end position="18"/>
    </location>
</feature>
<dbReference type="Gene3D" id="1.25.40.10">
    <property type="entry name" value="Tetratricopeptide repeat domain"/>
    <property type="match status" value="3"/>
</dbReference>
<keyword evidence="1" id="KW-0677">Repeat</keyword>
<sequence length="1407" mass="156259">MNFQPPAHHHRSRRRRQQRCSFGQHNNRHITSCYCKTSSQFASLRNQRQLQSSSLSMTLCILFTLQATLSLLCTASFLGPNTLYTTSFIPPSTIINQRRRNYNESPSICKRASLFVTLQHQSALGNGEGSHNNIDDDNKSRKDAPHPLTVQPDKLIHKLESFIPNISRNRMAKKKRSLEPKAAKDESRSYNVNDALINACTSLVYFLNNEADSLNTLDNQLQLSTETVESIRQVLEMVLVQAVRAASEVGDFVLINKLIHAAVGYATAIAHKTNNTAPLLTPRIFGEVITSMSKTKASHSKVKSLWNLFLNDVASDSSPTILSSAPSSYELNAMLTSLSERNKVSAALTLYRRMVEDEVGVKIEGDAYTASILFGMLADSISNGGVRNTNDRVANSYAADDVTDEDASPYWQWNEALGLLDTFSSLQLNNFAYAALLKVNERATEVYCEAGMRHNGVQCAMSVLERMKTDSISPDVITCSTLMTTFDKGRNWKAAVTLLNAMEASSKADETDKKWSLPLPNTFTYALAISACARCNKGELALSILDQMETKASSDETSVEPNTWVYNAAIAACSESNQQSRSKAKAANLLTALKILEKMEKLTSNGSNGPDTVSYNTIFSLLDTTSFNALKEMNDGDAMSQLKRHDRFADVVIDLLDSMREHGISRDAITYYNAIMACGLDSQDALEIFRLCIYDKQFIDTATLKDSQMQLKGRAASGVVFVANAALSVASITGDMSVVSEVITDLSSIGAKMNSESIRHIVRALGNIGDCEMILALLICLRGQDFANDLMKERYSIDVLSNLSEKSIPMIEEEIYSAAITSSLRHDQLGVADQVLLSMKKNGLTLNQNSLKEIILEYCRMAIDSSKDEFKIARLMKRQEPDVTVHGIVEPIYITSLARAQAAMAMLKGIEHPSPSLLSPVAKACCAAGLWQEARSIVRRMHRAAIRELQHDTGSLSTIVQGEFLAELPRLHRSLLKYCAKGGNITPALNFADDIQFLASKIRQHGKSLRGLKTREEETDMVLLSSRLSMDIETPDNVPEADFSDSGALYSILERPIGLTGQDWKLILIAASRGGHWKVCVGTLPFIRPYVKETHPMYARELAPTESNRGRSRPSLARLNRKYDRIARALTAAILCFEARSQYAWAIRAIDDWIEWSGRRPRKEAVASACRVLAKRYRGQEVINLVARVMSIPEVELTDDDASDDDLDYTYEKALYTESINALYKRGMYEEADQLYAEGAANGHLPWAVMEDCDPSTLKLDLHGMSIAVAHSAICVSLQKETARSSDGSVWDKDVVIITGTGRRSGERFRPVLTTELQKMLQGQFVPSLAASAVPGNKGMLKVPREDIVAWFDHQRRQKRERLLAVAEAMRDITSGDRLERALMQSSNRLERALRQKYENVDEKAQQ</sequence>
<proteinExistence type="predicted"/>
<reference evidence="4" key="1">
    <citation type="submission" date="2023-06" db="EMBL/GenBank/DDBJ databases">
        <title>Survivors Of The Sea: Transcriptome response of Skeletonema marinoi to long-term dormancy.</title>
        <authorList>
            <person name="Pinder M.I.M."/>
            <person name="Kourtchenko O."/>
            <person name="Robertson E.K."/>
            <person name="Larsson T."/>
            <person name="Maumus F."/>
            <person name="Osuna-Cruz C.M."/>
            <person name="Vancaester E."/>
            <person name="Stenow R."/>
            <person name="Vandepoele K."/>
            <person name="Ploug H."/>
            <person name="Bruchert V."/>
            <person name="Godhe A."/>
            <person name="Topel M."/>
        </authorList>
    </citation>
    <scope>NUCLEOTIDE SEQUENCE</scope>
    <source>
        <strain evidence="4">R05AC</strain>
    </source>
</reference>
<dbReference type="EMBL" id="JATAAI010000029">
    <property type="protein sequence ID" value="KAK1736434.1"/>
    <property type="molecule type" value="Genomic_DNA"/>
</dbReference>
<dbReference type="Proteomes" id="UP001224775">
    <property type="component" value="Unassembled WGS sequence"/>
</dbReference>
<evidence type="ECO:0000256" key="1">
    <source>
        <dbReference type="ARBA" id="ARBA00022737"/>
    </source>
</evidence>
<feature type="coiled-coil region" evidence="2">
    <location>
        <begin position="1376"/>
        <end position="1407"/>
    </location>
</feature>
<dbReference type="InterPro" id="IPR002885">
    <property type="entry name" value="PPR_rpt"/>
</dbReference>
<gene>
    <name evidence="4" type="ORF">QTG54_013034</name>
</gene>
<evidence type="ECO:0000313" key="4">
    <source>
        <dbReference type="EMBL" id="KAK1736434.1"/>
    </source>
</evidence>
<dbReference type="InterPro" id="IPR036063">
    <property type="entry name" value="Smr_dom_sf"/>
</dbReference>
<keyword evidence="2" id="KW-0175">Coiled coil</keyword>
<protein>
    <submittedName>
        <fullName evidence="4">Pentatricopeptide repeat-containing protein</fullName>
    </submittedName>
</protein>
<evidence type="ECO:0000256" key="3">
    <source>
        <dbReference type="SAM" id="MobiDB-lite"/>
    </source>
</evidence>
<accession>A0AAD8XYW1</accession>
<feature type="region of interest" description="Disordered" evidence="3">
    <location>
        <begin position="1"/>
        <end position="20"/>
    </location>
</feature>
<dbReference type="PANTHER" id="PTHR47932:SF44">
    <property type="entry name" value="MIOREX COMPLEX COMPONENT 1"/>
    <property type="match status" value="1"/>
</dbReference>
<feature type="region of interest" description="Disordered" evidence="3">
    <location>
        <begin position="125"/>
        <end position="150"/>
    </location>
</feature>
<dbReference type="PANTHER" id="PTHR47932">
    <property type="entry name" value="ATPASE EXPRESSION PROTEIN 3"/>
    <property type="match status" value="1"/>
</dbReference>
<dbReference type="Pfam" id="PF01535">
    <property type="entry name" value="PPR"/>
    <property type="match status" value="3"/>
</dbReference>